<evidence type="ECO:0000313" key="3">
    <source>
        <dbReference type="Proteomes" id="UP000887013"/>
    </source>
</evidence>
<protein>
    <submittedName>
        <fullName evidence="2">Uncharacterized protein</fullName>
    </submittedName>
</protein>
<organism evidence="2 3">
    <name type="scientific">Nephila pilipes</name>
    <name type="common">Giant wood spider</name>
    <name type="synonym">Nephila maculata</name>
    <dbReference type="NCBI Taxonomy" id="299642"/>
    <lineage>
        <taxon>Eukaryota</taxon>
        <taxon>Metazoa</taxon>
        <taxon>Ecdysozoa</taxon>
        <taxon>Arthropoda</taxon>
        <taxon>Chelicerata</taxon>
        <taxon>Arachnida</taxon>
        <taxon>Araneae</taxon>
        <taxon>Araneomorphae</taxon>
        <taxon>Entelegynae</taxon>
        <taxon>Araneoidea</taxon>
        <taxon>Nephilidae</taxon>
        <taxon>Nephila</taxon>
    </lineage>
</organism>
<feature type="region of interest" description="Disordered" evidence="1">
    <location>
        <begin position="1"/>
        <end position="28"/>
    </location>
</feature>
<keyword evidence="3" id="KW-1185">Reference proteome</keyword>
<dbReference type="Proteomes" id="UP000887013">
    <property type="component" value="Unassembled WGS sequence"/>
</dbReference>
<sequence length="121" mass="13787">MPKAGVNPGKDMFIGRYSTPKSHNKSYYHRKHNRTPLIKALSLDKKCQQKCTVPRGTKPTVSSQPTQRGPLAFVIGSTCADERGVEKSSFLGLSWPRDPRMHRRLFVTHSALRRLDWEEVP</sequence>
<evidence type="ECO:0000256" key="1">
    <source>
        <dbReference type="SAM" id="MobiDB-lite"/>
    </source>
</evidence>
<dbReference type="AlphaFoldDB" id="A0A8X6UHL1"/>
<evidence type="ECO:0000313" key="2">
    <source>
        <dbReference type="EMBL" id="GFU33682.1"/>
    </source>
</evidence>
<accession>A0A8X6UHL1</accession>
<name>A0A8X6UHL1_NEPPI</name>
<comment type="caution">
    <text evidence="2">The sequence shown here is derived from an EMBL/GenBank/DDBJ whole genome shotgun (WGS) entry which is preliminary data.</text>
</comment>
<gene>
    <name evidence="2" type="ORF">NPIL_562781</name>
</gene>
<dbReference type="EMBL" id="BMAW01083370">
    <property type="protein sequence ID" value="GFU33682.1"/>
    <property type="molecule type" value="Genomic_DNA"/>
</dbReference>
<reference evidence="2" key="1">
    <citation type="submission" date="2020-08" db="EMBL/GenBank/DDBJ databases">
        <title>Multicomponent nature underlies the extraordinary mechanical properties of spider dragline silk.</title>
        <authorList>
            <person name="Kono N."/>
            <person name="Nakamura H."/>
            <person name="Mori M."/>
            <person name="Yoshida Y."/>
            <person name="Ohtoshi R."/>
            <person name="Malay A.D."/>
            <person name="Moran D.A.P."/>
            <person name="Tomita M."/>
            <person name="Numata K."/>
            <person name="Arakawa K."/>
        </authorList>
    </citation>
    <scope>NUCLEOTIDE SEQUENCE</scope>
</reference>
<proteinExistence type="predicted"/>